<organism evidence="2 3">
    <name type="scientific">Austropuccinia psidii MF-1</name>
    <dbReference type="NCBI Taxonomy" id="1389203"/>
    <lineage>
        <taxon>Eukaryota</taxon>
        <taxon>Fungi</taxon>
        <taxon>Dikarya</taxon>
        <taxon>Basidiomycota</taxon>
        <taxon>Pucciniomycotina</taxon>
        <taxon>Pucciniomycetes</taxon>
        <taxon>Pucciniales</taxon>
        <taxon>Sphaerophragmiaceae</taxon>
        <taxon>Austropuccinia</taxon>
    </lineage>
</organism>
<gene>
    <name evidence="2" type="ORF">O181_001983</name>
</gene>
<dbReference type="Proteomes" id="UP000765509">
    <property type="component" value="Unassembled WGS sequence"/>
</dbReference>
<comment type="caution">
    <text evidence="2">The sequence shown here is derived from an EMBL/GenBank/DDBJ whole genome shotgun (WGS) entry which is preliminary data.</text>
</comment>
<feature type="region of interest" description="Disordered" evidence="1">
    <location>
        <begin position="55"/>
        <end position="93"/>
    </location>
</feature>
<sequence length="93" mass="10314">MISPTQMQKMLCLSGLAQKHPGCSQIEQISGHNNERNLLFRYAFTAALTQPYTHIVPSRHTPNTPITPPYTSSHQPNPQSHLPSLCSCSALKM</sequence>
<dbReference type="AlphaFoldDB" id="A0A9Q3BBV9"/>
<evidence type="ECO:0000313" key="3">
    <source>
        <dbReference type="Proteomes" id="UP000765509"/>
    </source>
</evidence>
<feature type="compositionally biased region" description="Polar residues" evidence="1">
    <location>
        <begin position="60"/>
        <end position="82"/>
    </location>
</feature>
<keyword evidence="3" id="KW-1185">Reference proteome</keyword>
<name>A0A9Q3BBV9_9BASI</name>
<dbReference type="EMBL" id="AVOT02000315">
    <property type="protein sequence ID" value="MBW0462268.1"/>
    <property type="molecule type" value="Genomic_DNA"/>
</dbReference>
<evidence type="ECO:0000256" key="1">
    <source>
        <dbReference type="SAM" id="MobiDB-lite"/>
    </source>
</evidence>
<protein>
    <submittedName>
        <fullName evidence="2">Uncharacterized protein</fullName>
    </submittedName>
</protein>
<evidence type="ECO:0000313" key="2">
    <source>
        <dbReference type="EMBL" id="MBW0462268.1"/>
    </source>
</evidence>
<reference evidence="2" key="1">
    <citation type="submission" date="2021-03" db="EMBL/GenBank/DDBJ databases">
        <title>Draft genome sequence of rust myrtle Austropuccinia psidii MF-1, a brazilian biotype.</title>
        <authorList>
            <person name="Quecine M.C."/>
            <person name="Pachon D.M.R."/>
            <person name="Bonatelli M.L."/>
            <person name="Correr F.H."/>
            <person name="Franceschini L.M."/>
            <person name="Leite T.F."/>
            <person name="Margarido G.R.A."/>
            <person name="Almeida C.A."/>
            <person name="Ferrarezi J.A."/>
            <person name="Labate C.A."/>
        </authorList>
    </citation>
    <scope>NUCLEOTIDE SEQUENCE</scope>
    <source>
        <strain evidence="2">MF-1</strain>
    </source>
</reference>
<proteinExistence type="predicted"/>
<accession>A0A9Q3BBV9</accession>